<dbReference type="PANTHER" id="PTHR11101">
    <property type="entry name" value="PHOSPHATE TRANSPORTER"/>
    <property type="match status" value="1"/>
</dbReference>
<keyword evidence="3 6" id="KW-0812">Transmembrane</keyword>
<accession>J9GWT7</accession>
<reference evidence="7" key="1">
    <citation type="journal article" date="2012" name="PLoS ONE">
        <title>Gene sets for utilization of primary and secondary nutrition supplies in the distal gut of endangered iberian lynx.</title>
        <authorList>
            <person name="Alcaide M."/>
            <person name="Messina E."/>
            <person name="Richter M."/>
            <person name="Bargiela R."/>
            <person name="Peplies J."/>
            <person name="Huws S.A."/>
            <person name="Newbold C.J."/>
            <person name="Golyshin P.N."/>
            <person name="Simon M.A."/>
            <person name="Lopez G."/>
            <person name="Yakimov M.M."/>
            <person name="Ferrer M."/>
        </authorList>
    </citation>
    <scope>NUCLEOTIDE SEQUENCE</scope>
</reference>
<name>J9GWT7_9ZZZZ</name>
<keyword evidence="5 6" id="KW-0472">Membrane</keyword>
<evidence type="ECO:0000256" key="5">
    <source>
        <dbReference type="ARBA" id="ARBA00023136"/>
    </source>
</evidence>
<keyword evidence="2" id="KW-0813">Transport</keyword>
<dbReference type="GO" id="GO:0005315">
    <property type="term" value="F:phosphate transmembrane transporter activity"/>
    <property type="evidence" value="ECO:0007669"/>
    <property type="project" value="InterPro"/>
</dbReference>
<evidence type="ECO:0000313" key="7">
    <source>
        <dbReference type="EMBL" id="EJX07488.1"/>
    </source>
</evidence>
<dbReference type="GO" id="GO:0035435">
    <property type="term" value="P:phosphate ion transmembrane transport"/>
    <property type="evidence" value="ECO:0007669"/>
    <property type="project" value="TreeGrafter"/>
</dbReference>
<dbReference type="AlphaFoldDB" id="J9GWT7"/>
<evidence type="ECO:0000256" key="3">
    <source>
        <dbReference type="ARBA" id="ARBA00022692"/>
    </source>
</evidence>
<proteinExistence type="predicted"/>
<comment type="caution">
    <text evidence="7">The sequence shown here is derived from an EMBL/GenBank/DDBJ whole genome shotgun (WGS) entry which is preliminary data.</text>
</comment>
<gene>
    <name evidence="7" type="ORF">EVA_04402</name>
</gene>
<dbReference type="InterPro" id="IPR001204">
    <property type="entry name" value="Phos_transporter"/>
</dbReference>
<sequence length="523" mass="58875">MMIIGVCILVFTVLMEILHLMKVNIFKLVVLFGTFSLAMAFAGNDLVNFIGTPLAGLESFLDYTANSNGRSADQYMMTVLAGESTLPHKQLFLIAAGVIMTVAICTSKKAQKVVETTVNLSRQDDGEEVFSSSKIARKTVRNVLNTTSFISKYVPVSVKNWINSRFDSDGVVLEEGAAFDQVRASVNLVLAGLLIVVGTTFQLPLSTTYVAFMVAMGTSLADRAWGRETAVYRITGVITVIGGWFITAGAAFIMSYLIATLNHLGGGLAMALLIGVLVVVLINNNRKFKKQQEKADTVDTLFRQLVRCTDKAQTWLMLREHVSRTQSDMIHFARDTFRHITEGLMHENIKSLRQASDNISNQKSTWKRYRRKEILGMRKIEYLQAVEKNTWFHLGCNSCSQLIYCLKRMLEPCEEHVDNNFSPLPQSYIDELIPVCNEVSSYMEKVEAQIRSGNFENSDEVLVDGNALKARLSQMRHRQQDRIQHGDDNNLKVSLLYLNTLQESQELISMLRHLLRASKRFQQ</sequence>
<feature type="transmembrane region" description="Helical" evidence="6">
    <location>
        <begin position="237"/>
        <end position="258"/>
    </location>
</feature>
<feature type="transmembrane region" description="Helical" evidence="6">
    <location>
        <begin position="25"/>
        <end position="43"/>
    </location>
</feature>
<dbReference type="PANTHER" id="PTHR11101:SF16">
    <property type="entry name" value="PHOSPHATE TRANSPORTER"/>
    <property type="match status" value="1"/>
</dbReference>
<evidence type="ECO:0000256" key="4">
    <source>
        <dbReference type="ARBA" id="ARBA00022989"/>
    </source>
</evidence>
<dbReference type="GO" id="GO:0016020">
    <property type="term" value="C:membrane"/>
    <property type="evidence" value="ECO:0007669"/>
    <property type="project" value="UniProtKB-SubCell"/>
</dbReference>
<evidence type="ECO:0000256" key="6">
    <source>
        <dbReference type="SAM" id="Phobius"/>
    </source>
</evidence>
<keyword evidence="4 6" id="KW-1133">Transmembrane helix</keyword>
<dbReference type="EMBL" id="AMCI01000872">
    <property type="protein sequence ID" value="EJX07488.1"/>
    <property type="molecule type" value="Genomic_DNA"/>
</dbReference>
<organism evidence="7">
    <name type="scientific">gut metagenome</name>
    <dbReference type="NCBI Taxonomy" id="749906"/>
    <lineage>
        <taxon>unclassified sequences</taxon>
        <taxon>metagenomes</taxon>
        <taxon>organismal metagenomes</taxon>
    </lineage>
</organism>
<protein>
    <submittedName>
        <fullName evidence="7">Phosphate sodium symporter</fullName>
    </submittedName>
</protein>
<evidence type="ECO:0000256" key="2">
    <source>
        <dbReference type="ARBA" id="ARBA00022448"/>
    </source>
</evidence>
<evidence type="ECO:0000256" key="1">
    <source>
        <dbReference type="ARBA" id="ARBA00004141"/>
    </source>
</evidence>
<feature type="transmembrane region" description="Helical" evidence="6">
    <location>
        <begin position="264"/>
        <end position="282"/>
    </location>
</feature>
<comment type="subcellular location">
    <subcellularLocation>
        <location evidence="1">Membrane</location>
        <topology evidence="1">Multi-pass membrane protein</topology>
    </subcellularLocation>
</comment>
<feature type="transmembrane region" description="Helical" evidence="6">
    <location>
        <begin position="184"/>
        <end position="203"/>
    </location>
</feature>